<dbReference type="Proteomes" id="UP000034684">
    <property type="component" value="Unassembled WGS sequence"/>
</dbReference>
<evidence type="ECO:0000313" key="1">
    <source>
        <dbReference type="EMBL" id="KKU57584.1"/>
    </source>
</evidence>
<accession>A0A0G1RJU0</accession>
<protein>
    <submittedName>
        <fullName evidence="1">Uncharacterized protein</fullName>
    </submittedName>
</protein>
<name>A0A0G1RJU0_UNCKA</name>
<evidence type="ECO:0000313" key="2">
    <source>
        <dbReference type="Proteomes" id="UP000034684"/>
    </source>
</evidence>
<feature type="non-terminal residue" evidence="1">
    <location>
        <position position="35"/>
    </location>
</feature>
<dbReference type="EMBL" id="LCNN01000008">
    <property type="protein sequence ID" value="KKU57584.1"/>
    <property type="molecule type" value="Genomic_DNA"/>
</dbReference>
<reference evidence="1 2" key="1">
    <citation type="journal article" date="2015" name="Nature">
        <title>rRNA introns, odd ribosomes, and small enigmatic genomes across a large radiation of phyla.</title>
        <authorList>
            <person name="Brown C.T."/>
            <person name="Hug L.A."/>
            <person name="Thomas B.C."/>
            <person name="Sharon I."/>
            <person name="Castelle C.J."/>
            <person name="Singh A."/>
            <person name="Wilkins M.J."/>
            <person name="Williams K.H."/>
            <person name="Banfield J.F."/>
        </authorList>
    </citation>
    <scope>NUCLEOTIDE SEQUENCE [LARGE SCALE GENOMIC DNA]</scope>
</reference>
<proteinExistence type="predicted"/>
<organism evidence="1 2">
    <name type="scientific">candidate division WWE3 bacterium GW2011_GWB1_47_11</name>
    <dbReference type="NCBI Taxonomy" id="1619117"/>
    <lineage>
        <taxon>Bacteria</taxon>
        <taxon>Katanobacteria</taxon>
    </lineage>
</organism>
<gene>
    <name evidence="1" type="ORF">UX79_C0008G0018</name>
</gene>
<comment type="caution">
    <text evidence="1">The sequence shown here is derived from an EMBL/GenBank/DDBJ whole genome shotgun (WGS) entry which is preliminary data.</text>
</comment>
<dbReference type="AlphaFoldDB" id="A0A0G1RJU0"/>
<sequence>MPIKDELKINKQHAVPQNIMDVEFRIIGDLTMRQF</sequence>